<organism evidence="4 5">
    <name type="scientific">Fibroporia radiculosa</name>
    <dbReference type="NCBI Taxonomy" id="599839"/>
    <lineage>
        <taxon>Eukaryota</taxon>
        <taxon>Fungi</taxon>
        <taxon>Dikarya</taxon>
        <taxon>Basidiomycota</taxon>
        <taxon>Agaricomycotina</taxon>
        <taxon>Agaricomycetes</taxon>
        <taxon>Polyporales</taxon>
        <taxon>Fibroporiaceae</taxon>
        <taxon>Fibroporia</taxon>
    </lineage>
</organism>
<keyword evidence="3" id="KW-0812">Transmembrane</keyword>
<keyword evidence="5" id="KW-1185">Reference proteome</keyword>
<feature type="region of interest" description="Disordered" evidence="2">
    <location>
        <begin position="1"/>
        <end position="73"/>
    </location>
</feature>
<feature type="compositionally biased region" description="Polar residues" evidence="2">
    <location>
        <begin position="275"/>
        <end position="285"/>
    </location>
</feature>
<reference evidence="4 5" key="1">
    <citation type="journal article" date="2012" name="Appl. Environ. Microbiol.">
        <title>Short-read sequencing for genomic analysis of the brown rot fungus Fibroporia radiculosa.</title>
        <authorList>
            <person name="Tang J.D."/>
            <person name="Perkins A.D."/>
            <person name="Sonstegard T.S."/>
            <person name="Schroeder S.G."/>
            <person name="Burgess S.C."/>
            <person name="Diehl S.V."/>
        </authorList>
    </citation>
    <scope>NUCLEOTIDE SEQUENCE [LARGE SCALE GENOMIC DNA]</scope>
    <source>
        <strain evidence="4 5">TFFH 294</strain>
    </source>
</reference>
<dbReference type="Proteomes" id="UP000006352">
    <property type="component" value="Unassembled WGS sequence"/>
</dbReference>
<feature type="region of interest" description="Disordered" evidence="2">
    <location>
        <begin position="239"/>
        <end position="334"/>
    </location>
</feature>
<feature type="region of interest" description="Disordered" evidence="2">
    <location>
        <begin position="737"/>
        <end position="757"/>
    </location>
</feature>
<feature type="region of interest" description="Disordered" evidence="2">
    <location>
        <begin position="455"/>
        <end position="484"/>
    </location>
</feature>
<sequence>MSTTTPRPRPPAKARRIPSMQVPRFPPPPYALSLDQIVLDATSSASTNQDGSTAPDDFPLSSPTREADEWMNEKSREELSGLLLKADEIIKSRESELSVTTALCKSLYHDNVALKNKHESLLSRLPSSAASTTPVSPIIAPSFPLLSPQYSELDLSRSSDHLPEPFAVPRIRHSRRISVTPSDLARLSDQNAELIDKLENLELESQQADQAGKRKLKKLEHEIQCLRDELEKTQLKEAELEQEQTRAAQNLSMEEAQRRKEEREERVRVFKEKTSSMPESESLSEQIRDFAPPSELSRSTSLKTPSSITVNNSLPERCPENCPPASEAVTPDEHPQYPTPLMSWGRSQSNAETAIIAQLLVKIRELEETNAQIKSEQLVTEDRLRSVQWDAESIRRVYDCLSDGSDIELEVVPDDGLDGSPTKDRRILSGGTIKFSSLRRTIHQDLSRLVDSEDADGFADGITPDMRSTTRDPGAPSKPSATHRMRKSVVGLFDTESQDSVPSVESLRAHAMFFPSSPMNYQPTLGDISTWSTAATDGEAPSSPAWSDALPTPTEAPGHGLGRTLGSELGSEFGDDWGTNAGNHHLRTTSLYDLSGMDLSRDASMSPSVSERPAFVFPVTDDIGPTEPGPCEDELMTDMEPSTPPRVTALQLNVEPPTPTPEKLQKPANARQYKLSQTVRSRTNRWIERRYSPSPSSEPPPRRPVAGTSVRRRSGLDSLTFFDEFDKQAPLISRTGRRGRIPTFPAEGDYETDEDDWDGRVDRSVQLRADTSGILNAEGGEQNGFTGLILGAWLWLQFFLVIIIFIWTMARRGPKNVLAEAERRRTRTGSITGPIM</sequence>
<dbReference type="AlphaFoldDB" id="J4H140"/>
<feature type="coiled-coil region" evidence="1">
    <location>
        <begin position="356"/>
        <end position="383"/>
    </location>
</feature>
<keyword evidence="3" id="KW-0472">Membrane</keyword>
<feature type="compositionally biased region" description="Basic and acidic residues" evidence="2">
    <location>
        <begin position="255"/>
        <end position="274"/>
    </location>
</feature>
<dbReference type="InParanoid" id="J4H140"/>
<evidence type="ECO:0000256" key="1">
    <source>
        <dbReference type="SAM" id="Coils"/>
    </source>
</evidence>
<dbReference type="OrthoDB" id="2670688at2759"/>
<feature type="compositionally biased region" description="Acidic residues" evidence="2">
    <location>
        <begin position="748"/>
        <end position="757"/>
    </location>
</feature>
<evidence type="ECO:0000313" key="4">
    <source>
        <dbReference type="EMBL" id="CCL99404.1"/>
    </source>
</evidence>
<dbReference type="STRING" id="599839.J4H140"/>
<protein>
    <submittedName>
        <fullName evidence="4">Uncharacterized protein</fullName>
    </submittedName>
</protein>
<keyword evidence="1" id="KW-0175">Coiled coil</keyword>
<feature type="region of interest" description="Disordered" evidence="2">
    <location>
        <begin position="532"/>
        <end position="567"/>
    </location>
</feature>
<dbReference type="RefSeq" id="XP_012178687.1">
    <property type="nucleotide sequence ID" value="XM_012323297.1"/>
</dbReference>
<accession>J4H140</accession>
<evidence type="ECO:0000313" key="5">
    <source>
        <dbReference type="Proteomes" id="UP000006352"/>
    </source>
</evidence>
<dbReference type="EMBL" id="HE796932">
    <property type="protein sequence ID" value="CCL99404.1"/>
    <property type="molecule type" value="Genomic_DNA"/>
</dbReference>
<feature type="region of interest" description="Disordered" evidence="2">
    <location>
        <begin position="651"/>
        <end position="710"/>
    </location>
</feature>
<dbReference type="GeneID" id="24094315"/>
<feature type="compositionally biased region" description="Polar residues" evidence="2">
    <location>
        <begin position="296"/>
        <end position="314"/>
    </location>
</feature>
<keyword evidence="3" id="KW-1133">Transmembrane helix</keyword>
<evidence type="ECO:0000256" key="2">
    <source>
        <dbReference type="SAM" id="MobiDB-lite"/>
    </source>
</evidence>
<feature type="compositionally biased region" description="Polar residues" evidence="2">
    <location>
        <begin position="41"/>
        <end position="52"/>
    </location>
</feature>
<evidence type="ECO:0000256" key="3">
    <source>
        <dbReference type="SAM" id="Phobius"/>
    </source>
</evidence>
<name>J4H140_9APHY</name>
<dbReference type="HOGENOM" id="CLU_017862_0_0_1"/>
<proteinExistence type="predicted"/>
<gene>
    <name evidence="4" type="ORF">FIBRA_01422</name>
</gene>
<feature type="transmembrane region" description="Helical" evidence="3">
    <location>
        <begin position="785"/>
        <end position="807"/>
    </location>
</feature>